<protein>
    <recommendedName>
        <fullName evidence="3 7">UDP-glucose 6-dehydrogenase</fullName>
        <ecNumber evidence="3 7">1.1.1.22</ecNumber>
    </recommendedName>
</protein>
<comment type="catalytic activity">
    <reaction evidence="6 7">
        <text>UDP-alpha-D-glucose + 2 NAD(+) + H2O = UDP-alpha-D-glucuronate + 2 NADH + 3 H(+)</text>
        <dbReference type="Rhea" id="RHEA:23596"/>
        <dbReference type="ChEBI" id="CHEBI:15377"/>
        <dbReference type="ChEBI" id="CHEBI:15378"/>
        <dbReference type="ChEBI" id="CHEBI:57540"/>
        <dbReference type="ChEBI" id="CHEBI:57945"/>
        <dbReference type="ChEBI" id="CHEBI:58052"/>
        <dbReference type="ChEBI" id="CHEBI:58885"/>
        <dbReference type="EC" id="1.1.1.22"/>
    </reaction>
</comment>
<feature type="domain" description="UDP-glucose/GDP-mannose dehydrogenase C-terminal" evidence="11">
    <location>
        <begin position="325"/>
        <end position="426"/>
    </location>
</feature>
<dbReference type="InterPro" id="IPR017476">
    <property type="entry name" value="UDP-Glc/GDP-Man"/>
</dbReference>
<dbReference type="NCBIfam" id="TIGR03026">
    <property type="entry name" value="NDP-sugDHase"/>
    <property type="match status" value="1"/>
</dbReference>
<dbReference type="SMART" id="SM00984">
    <property type="entry name" value="UDPG_MGDP_dh_C"/>
    <property type="match status" value="1"/>
</dbReference>
<gene>
    <name evidence="12" type="primary">tuaD</name>
    <name evidence="12" type="ORF">NCTC13296_02255</name>
</gene>
<organism evidence="12 13">
    <name type="scientific">Rhodococcus gordoniae</name>
    <dbReference type="NCBI Taxonomy" id="223392"/>
    <lineage>
        <taxon>Bacteria</taxon>
        <taxon>Bacillati</taxon>
        <taxon>Actinomycetota</taxon>
        <taxon>Actinomycetes</taxon>
        <taxon>Mycobacteriales</taxon>
        <taxon>Nocardiaceae</taxon>
        <taxon>Rhodococcus</taxon>
    </lineage>
</organism>
<evidence type="ECO:0000256" key="5">
    <source>
        <dbReference type="ARBA" id="ARBA00023027"/>
    </source>
</evidence>
<dbReference type="RefSeq" id="WP_084421881.1">
    <property type="nucleotide sequence ID" value="NZ_LPZN01000046.1"/>
</dbReference>
<evidence type="ECO:0000256" key="4">
    <source>
        <dbReference type="ARBA" id="ARBA00023002"/>
    </source>
</evidence>
<evidence type="ECO:0000256" key="10">
    <source>
        <dbReference type="PIRSR" id="PIRSR500134-3"/>
    </source>
</evidence>
<evidence type="ECO:0000256" key="3">
    <source>
        <dbReference type="ARBA" id="ARBA00012954"/>
    </source>
</evidence>
<dbReference type="InterPro" id="IPR001732">
    <property type="entry name" value="UDP-Glc/GDP-Man_DH_N"/>
</dbReference>
<dbReference type="EC" id="1.1.1.22" evidence="3 7"/>
<evidence type="ECO:0000256" key="7">
    <source>
        <dbReference type="PIRNR" id="PIRNR000124"/>
    </source>
</evidence>
<evidence type="ECO:0000256" key="8">
    <source>
        <dbReference type="PIRSR" id="PIRSR500134-1"/>
    </source>
</evidence>
<dbReference type="PIRSF" id="PIRSF000124">
    <property type="entry name" value="UDPglc_GDPman_dh"/>
    <property type="match status" value="1"/>
</dbReference>
<evidence type="ECO:0000256" key="9">
    <source>
        <dbReference type="PIRSR" id="PIRSR500134-2"/>
    </source>
</evidence>
<feature type="binding site" evidence="10">
    <location>
        <position position="32"/>
    </location>
    <ligand>
        <name>NAD(+)</name>
        <dbReference type="ChEBI" id="CHEBI:57540"/>
    </ligand>
</feature>
<dbReference type="InterPro" id="IPR036291">
    <property type="entry name" value="NAD(P)-bd_dom_sf"/>
</dbReference>
<dbReference type="GO" id="GO:0006065">
    <property type="term" value="P:UDP-glucuronate biosynthetic process"/>
    <property type="evidence" value="ECO:0007669"/>
    <property type="project" value="UniProtKB-UniPathway"/>
</dbReference>
<dbReference type="PIRSF" id="PIRSF500134">
    <property type="entry name" value="UDPglc_DH_bac"/>
    <property type="match status" value="1"/>
</dbReference>
<feature type="binding site" evidence="9">
    <location>
        <position position="332"/>
    </location>
    <ligand>
        <name>substrate</name>
    </ligand>
</feature>
<dbReference type="InterPro" id="IPR008927">
    <property type="entry name" value="6-PGluconate_DH-like_C_sf"/>
</dbReference>
<dbReference type="Pfam" id="PF03720">
    <property type="entry name" value="UDPG_MGDP_dh_C"/>
    <property type="match status" value="1"/>
</dbReference>
<feature type="binding site" evidence="9">
    <location>
        <begin position="155"/>
        <end position="158"/>
    </location>
    <ligand>
        <name>substrate</name>
    </ligand>
</feature>
<proteinExistence type="inferred from homology"/>
<feature type="binding site" evidence="10">
    <location>
        <position position="272"/>
    </location>
    <ligand>
        <name>NAD(+)</name>
        <dbReference type="ChEBI" id="CHEBI:57540"/>
    </ligand>
</feature>
<dbReference type="EMBL" id="UGVI01000001">
    <property type="protein sequence ID" value="SUE15393.1"/>
    <property type="molecule type" value="Genomic_DNA"/>
</dbReference>
<dbReference type="InterPro" id="IPR014026">
    <property type="entry name" value="UDP-Glc/GDP-Man_DH_dimer"/>
</dbReference>
<accession>A0A379M194</accession>
<keyword evidence="5 7" id="KW-0520">NAD</keyword>
<reference evidence="12 13" key="1">
    <citation type="submission" date="2018-06" db="EMBL/GenBank/DDBJ databases">
        <authorList>
            <consortium name="Pathogen Informatics"/>
            <person name="Doyle S."/>
        </authorList>
    </citation>
    <scope>NUCLEOTIDE SEQUENCE [LARGE SCALE GENOMIC DNA]</scope>
    <source>
        <strain evidence="12 13">NCTC13296</strain>
    </source>
</reference>
<dbReference type="AlphaFoldDB" id="A0A379M194"/>
<feature type="binding site" evidence="10">
    <location>
        <position position="158"/>
    </location>
    <ligand>
        <name>NAD(+)</name>
        <dbReference type="ChEBI" id="CHEBI:57540"/>
    </ligand>
</feature>
<dbReference type="PANTHER" id="PTHR43750">
    <property type="entry name" value="UDP-GLUCOSE 6-DEHYDROGENASE TUAD"/>
    <property type="match status" value="1"/>
</dbReference>
<dbReference type="Gene3D" id="1.20.5.100">
    <property type="entry name" value="Cytochrome c1, transmembrane anchor, C-terminal"/>
    <property type="match status" value="1"/>
</dbReference>
<feature type="binding site" evidence="9">
    <location>
        <position position="213"/>
    </location>
    <ligand>
        <name>substrate</name>
    </ligand>
</feature>
<dbReference type="SUPFAM" id="SSF52413">
    <property type="entry name" value="UDP-glucose/GDP-mannose dehydrogenase C-terminal domain"/>
    <property type="match status" value="1"/>
</dbReference>
<feature type="binding site" evidence="10">
    <location>
        <position position="339"/>
    </location>
    <ligand>
        <name>NAD(+)</name>
        <dbReference type="ChEBI" id="CHEBI:57540"/>
    </ligand>
</feature>
<keyword evidence="13" id="KW-1185">Reference proteome</keyword>
<dbReference type="Gene3D" id="3.40.50.720">
    <property type="entry name" value="NAD(P)-binding Rossmann-like Domain"/>
    <property type="match status" value="2"/>
</dbReference>
<dbReference type="Pfam" id="PF03721">
    <property type="entry name" value="UDPG_MGDP_dh_N"/>
    <property type="match status" value="1"/>
</dbReference>
<dbReference type="FunFam" id="3.40.50.720:FF:000193">
    <property type="entry name" value="UDP-glucose 6-dehydrogenase"/>
    <property type="match status" value="1"/>
</dbReference>
<dbReference type="InterPro" id="IPR014027">
    <property type="entry name" value="UDP-Glc/GDP-Man_DH_C"/>
</dbReference>
<evidence type="ECO:0000256" key="1">
    <source>
        <dbReference type="ARBA" id="ARBA00004701"/>
    </source>
</evidence>
<dbReference type="GO" id="GO:0003979">
    <property type="term" value="F:UDP-glucose 6-dehydrogenase activity"/>
    <property type="evidence" value="ECO:0007669"/>
    <property type="project" value="UniProtKB-EC"/>
</dbReference>
<feature type="binding site" evidence="10">
    <location>
        <position position="124"/>
    </location>
    <ligand>
        <name>NAD(+)</name>
        <dbReference type="ChEBI" id="CHEBI:57540"/>
    </ligand>
</feature>
<evidence type="ECO:0000313" key="12">
    <source>
        <dbReference type="EMBL" id="SUE15393.1"/>
    </source>
</evidence>
<sequence>MSCRIAVFGTGYLGATHAACMAELGHEVLGVDVDPSKLAKLEAGEVPFYEPGLEEVLRRNLESGRLRFTSSYTEAAEFADIHFIGVGTPQRKGEYAADLTFVHSVIDTLAPMLTRPAVIFGKSTVPVGTARELGMKARSLSPVGDQVEVAWNPEFLREGFAVQDTLHPDRVVLGVDPSLPGRAEEVAREVYANLLAENIPFILTDLATSELVKTAANAFLATKISFINAMAEVCEAAGADVTVLADAIGHDARIGRRFLNAGIGFGGGCLPKDIRAFMARAGEIGADEALTFLREVDNINMRRRTRLVELTREVVGGSLLGTRIAILGAAFKPDSDDVRDSPALNIAGQIQLQGASVSVYDPKAMDNSRAIFPTLEYATSVCEACAGADAILVLTEWDEFKTLSPNKLADAVRAKRIIDGRNCLTPSDWTGNGWSYRGVGR</sequence>
<feature type="binding site" evidence="10">
    <location>
        <position position="88"/>
    </location>
    <ligand>
        <name>NAD(+)</name>
        <dbReference type="ChEBI" id="CHEBI:57540"/>
    </ligand>
</feature>
<dbReference type="SUPFAM" id="SSF51735">
    <property type="entry name" value="NAD(P)-binding Rossmann-fold domains"/>
    <property type="match status" value="1"/>
</dbReference>
<evidence type="ECO:0000256" key="2">
    <source>
        <dbReference type="ARBA" id="ARBA00006601"/>
    </source>
</evidence>
<feature type="binding site" evidence="10">
    <location>
        <position position="37"/>
    </location>
    <ligand>
        <name>NAD(+)</name>
        <dbReference type="ChEBI" id="CHEBI:57540"/>
    </ligand>
</feature>
<dbReference type="Proteomes" id="UP000254569">
    <property type="component" value="Unassembled WGS sequence"/>
</dbReference>
<dbReference type="Pfam" id="PF00984">
    <property type="entry name" value="UDPG_MGDP_dh"/>
    <property type="match status" value="1"/>
</dbReference>
<keyword evidence="4 7" id="KW-0560">Oxidoreductase</keyword>
<dbReference type="GO" id="GO:0000271">
    <property type="term" value="P:polysaccharide biosynthetic process"/>
    <property type="evidence" value="ECO:0007669"/>
    <property type="project" value="InterPro"/>
</dbReference>
<dbReference type="UniPathway" id="UPA00038">
    <property type="reaction ID" value="UER00491"/>
</dbReference>
<comment type="pathway">
    <text evidence="1">Nucleotide-sugar biosynthesis; UDP-alpha-D-glucuronate biosynthesis; UDP-alpha-D-glucuronate from UDP-alpha-D-glucose: step 1/1.</text>
</comment>
<evidence type="ECO:0000313" key="13">
    <source>
        <dbReference type="Proteomes" id="UP000254569"/>
    </source>
</evidence>
<name>A0A379M194_9NOCA</name>
<comment type="similarity">
    <text evidence="2 7">Belongs to the UDP-glucose/GDP-mannose dehydrogenase family.</text>
</comment>
<feature type="binding site" evidence="9">
    <location>
        <position position="266"/>
    </location>
    <ligand>
        <name>substrate</name>
    </ligand>
</feature>
<dbReference type="InterPro" id="IPR028357">
    <property type="entry name" value="UDPglc_DH_bac"/>
</dbReference>
<dbReference type="PANTHER" id="PTHR43750:SF3">
    <property type="entry name" value="UDP-GLUCOSE 6-DEHYDROGENASE TUAD"/>
    <property type="match status" value="1"/>
</dbReference>
<dbReference type="InterPro" id="IPR036220">
    <property type="entry name" value="UDP-Glc/GDP-Man_DH_C_sf"/>
</dbReference>
<feature type="active site" description="Nucleophile" evidence="8">
    <location>
        <position position="269"/>
    </location>
</feature>
<dbReference type="SUPFAM" id="SSF48179">
    <property type="entry name" value="6-phosphogluconate dehydrogenase C-terminal domain-like"/>
    <property type="match status" value="1"/>
</dbReference>
<evidence type="ECO:0000256" key="6">
    <source>
        <dbReference type="ARBA" id="ARBA00047473"/>
    </source>
</evidence>
<feature type="binding site" evidence="9">
    <location>
        <begin position="258"/>
        <end position="262"/>
    </location>
    <ligand>
        <name>substrate</name>
    </ligand>
</feature>
<dbReference type="GO" id="GO:0051287">
    <property type="term" value="F:NAD binding"/>
    <property type="evidence" value="ECO:0007669"/>
    <property type="project" value="InterPro"/>
</dbReference>
<evidence type="ECO:0000259" key="11">
    <source>
        <dbReference type="SMART" id="SM00984"/>
    </source>
</evidence>
<dbReference type="OrthoDB" id="5193947at2"/>